<reference evidence="1" key="1">
    <citation type="submission" date="2021-04" db="EMBL/GenBank/DDBJ databases">
        <authorList>
            <person name="Hartkoorn R.C."/>
            <person name="Beaudoing E."/>
            <person name="Hot D."/>
        </authorList>
    </citation>
    <scope>NUCLEOTIDE SEQUENCE</scope>
    <source>
        <strain evidence="1">NRRL B-16292</strain>
    </source>
</reference>
<organism evidence="1 2">
    <name type="scientific">Dactylosporangium fulvum</name>
    <dbReference type="NCBI Taxonomy" id="53359"/>
    <lineage>
        <taxon>Bacteria</taxon>
        <taxon>Bacillati</taxon>
        <taxon>Actinomycetota</taxon>
        <taxon>Actinomycetes</taxon>
        <taxon>Micromonosporales</taxon>
        <taxon>Micromonosporaceae</taxon>
        <taxon>Dactylosporangium</taxon>
    </lineage>
</organism>
<dbReference type="Proteomes" id="UP001059617">
    <property type="component" value="Chromosome"/>
</dbReference>
<proteinExistence type="predicted"/>
<accession>A0ABY5W8V3</accession>
<keyword evidence="2" id="KW-1185">Reference proteome</keyword>
<name>A0ABY5W8V3_9ACTN</name>
<gene>
    <name evidence="1" type="ORF">Dfulv_17345</name>
</gene>
<dbReference type="EMBL" id="CP073720">
    <property type="protein sequence ID" value="UWP85914.1"/>
    <property type="molecule type" value="Genomic_DNA"/>
</dbReference>
<evidence type="ECO:0000313" key="2">
    <source>
        <dbReference type="Proteomes" id="UP001059617"/>
    </source>
</evidence>
<dbReference type="RefSeq" id="WP_259864304.1">
    <property type="nucleotide sequence ID" value="NZ_BAAAST010000036.1"/>
</dbReference>
<reference evidence="1" key="2">
    <citation type="submission" date="2022-09" db="EMBL/GenBank/DDBJ databases">
        <title>Biosynthetic gene clusters of Dactylosporangioum fulvum.</title>
        <authorList>
            <person name="Caradec T."/>
        </authorList>
    </citation>
    <scope>NUCLEOTIDE SEQUENCE</scope>
    <source>
        <strain evidence="1">NRRL B-16292</strain>
    </source>
</reference>
<evidence type="ECO:0000313" key="1">
    <source>
        <dbReference type="EMBL" id="UWP85914.1"/>
    </source>
</evidence>
<protein>
    <submittedName>
        <fullName evidence="1">Uncharacterized protein</fullName>
    </submittedName>
</protein>
<sequence>MMPTWNDFITAEPRLAALLEAATALVGHNHECHAEAVYVMTKPLIGWLVGPGRGRNPRNGLRGVPAGTRLWAMATVARPFNPEPSWLDSHHAYDHVRSHINELLHRVQQRKEAA</sequence>